<evidence type="ECO:0000256" key="2">
    <source>
        <dbReference type="ARBA" id="ARBA00009851"/>
    </source>
</evidence>
<evidence type="ECO:0000256" key="3">
    <source>
        <dbReference type="ARBA" id="ARBA00019684"/>
    </source>
</evidence>
<keyword evidence="4" id="KW-0805">Transcription regulation</keyword>
<evidence type="ECO:0000256" key="8">
    <source>
        <dbReference type="ARBA" id="ARBA00031963"/>
    </source>
</evidence>
<dbReference type="Proteomes" id="UP000887566">
    <property type="component" value="Unplaced"/>
</dbReference>
<name>A0A914XMS7_9BILA</name>
<reference evidence="11" key="1">
    <citation type="submission" date="2022-11" db="UniProtKB">
        <authorList>
            <consortium name="WormBaseParasite"/>
        </authorList>
    </citation>
    <scope>IDENTIFICATION</scope>
</reference>
<feature type="compositionally biased region" description="Gly residues" evidence="9">
    <location>
        <begin position="80"/>
        <end position="89"/>
    </location>
</feature>
<keyword evidence="6" id="KW-0804">Transcription</keyword>
<accession>A0A914XMS7</accession>
<feature type="region of interest" description="Disordered" evidence="9">
    <location>
        <begin position="356"/>
        <end position="388"/>
    </location>
</feature>
<evidence type="ECO:0000256" key="1">
    <source>
        <dbReference type="ARBA" id="ARBA00004123"/>
    </source>
</evidence>
<feature type="region of interest" description="Disordered" evidence="9">
    <location>
        <begin position="230"/>
        <end position="269"/>
    </location>
</feature>
<dbReference type="GO" id="GO:0016592">
    <property type="term" value="C:mediator complex"/>
    <property type="evidence" value="ECO:0007669"/>
    <property type="project" value="InterPro"/>
</dbReference>
<protein>
    <recommendedName>
        <fullName evidence="3">Mediator of RNA polymerase II transcription subunit 29</fullName>
    </recommendedName>
    <alternativeName>
        <fullName evidence="8">Mediator complex subunit 29</fullName>
    </alternativeName>
</protein>
<comment type="subcellular location">
    <subcellularLocation>
        <location evidence="1">Nucleus</location>
    </subcellularLocation>
</comment>
<dbReference type="AlphaFoldDB" id="A0A914XMS7"/>
<proteinExistence type="inferred from homology"/>
<keyword evidence="5" id="KW-0010">Activator</keyword>
<keyword evidence="10" id="KW-1185">Reference proteome</keyword>
<feature type="compositionally biased region" description="Polar residues" evidence="9">
    <location>
        <begin position="230"/>
        <end position="242"/>
    </location>
</feature>
<feature type="compositionally biased region" description="Polar residues" evidence="9">
    <location>
        <begin position="141"/>
        <end position="162"/>
    </location>
</feature>
<evidence type="ECO:0000256" key="7">
    <source>
        <dbReference type="ARBA" id="ARBA00023242"/>
    </source>
</evidence>
<comment type="similarity">
    <text evidence="2">Belongs to the Mediator complex subunit 29 family.</text>
</comment>
<evidence type="ECO:0000256" key="6">
    <source>
        <dbReference type="ARBA" id="ARBA00023163"/>
    </source>
</evidence>
<keyword evidence="7" id="KW-0539">Nucleus</keyword>
<evidence type="ECO:0000313" key="10">
    <source>
        <dbReference type="Proteomes" id="UP000887566"/>
    </source>
</evidence>
<evidence type="ECO:0000256" key="4">
    <source>
        <dbReference type="ARBA" id="ARBA00023015"/>
    </source>
</evidence>
<feature type="region of interest" description="Disordered" evidence="9">
    <location>
        <begin position="1"/>
        <end position="44"/>
    </location>
</feature>
<feature type="region of interest" description="Disordered" evidence="9">
    <location>
        <begin position="116"/>
        <end position="179"/>
    </location>
</feature>
<dbReference type="WBParaSite" id="PSAMB.scaffold88size82278.g1672.t1">
    <property type="protein sequence ID" value="PSAMB.scaffold88size82278.g1672.t1"/>
    <property type="gene ID" value="PSAMB.scaffold88size82278.g1672"/>
</dbReference>
<dbReference type="InterPro" id="IPR021018">
    <property type="entry name" value="Mediator_Med29_met"/>
</dbReference>
<evidence type="ECO:0000313" key="11">
    <source>
        <dbReference type="WBParaSite" id="PSAMB.scaffold88size82278.g1672.t1"/>
    </source>
</evidence>
<feature type="region of interest" description="Disordered" evidence="9">
    <location>
        <begin position="60"/>
        <end position="97"/>
    </location>
</feature>
<sequence>MAGYHQQPHQLQPQQPLMQQQHQPGGQQPTHQMIYQQQQVPGGQIQRTASNTNMTMLPQQAQQQPIYMQQGQPQMQTQQMGGGGGGGVNHPGAMNQALSTSSIPNVLSNQSSPAVAMVNQPTPTSSQLSTGGPLSVGHPGSNPQTPMQNAPGSANPMSQQPMSAAPTPSFPPGTEPNLPSDPVALIKQLIIKDLRQSLIELNKAAAEVIKQKAKSIHGAEAMNPASVINPMSVNPMSANPGSVKSVDNDPKSVDNRSPEKPVKPTSPNEQFLNAYDQFFAVCDQVEKQFMLIQESCRQAKVFDKLVPTDLLNRMAQQAVDVNGYLPYAQGYVDSSDKLLKALLRCIDNVTAQYKATHDPADAKSADSSLNHDDDGAMETSEHLLGLDD</sequence>
<feature type="compositionally biased region" description="Basic and acidic residues" evidence="9">
    <location>
        <begin position="246"/>
        <end position="262"/>
    </location>
</feature>
<feature type="compositionally biased region" description="Low complexity" evidence="9">
    <location>
        <begin position="60"/>
        <end position="79"/>
    </location>
</feature>
<evidence type="ECO:0000256" key="9">
    <source>
        <dbReference type="SAM" id="MobiDB-lite"/>
    </source>
</evidence>
<dbReference type="Pfam" id="PF11568">
    <property type="entry name" value="Med29"/>
    <property type="match status" value="1"/>
</dbReference>
<evidence type="ECO:0000256" key="5">
    <source>
        <dbReference type="ARBA" id="ARBA00023159"/>
    </source>
</evidence>
<organism evidence="10 11">
    <name type="scientific">Plectus sambesii</name>
    <dbReference type="NCBI Taxonomy" id="2011161"/>
    <lineage>
        <taxon>Eukaryota</taxon>
        <taxon>Metazoa</taxon>
        <taxon>Ecdysozoa</taxon>
        <taxon>Nematoda</taxon>
        <taxon>Chromadorea</taxon>
        <taxon>Plectida</taxon>
        <taxon>Plectina</taxon>
        <taxon>Plectoidea</taxon>
        <taxon>Plectidae</taxon>
        <taxon>Plectus</taxon>
    </lineage>
</organism>
<feature type="compositionally biased region" description="Polar residues" evidence="9">
    <location>
        <begin position="116"/>
        <end position="132"/>
    </location>
</feature>